<dbReference type="AlphaFoldDB" id="A0A6I1MPP9"/>
<evidence type="ECO:0000256" key="2">
    <source>
        <dbReference type="ARBA" id="ARBA00004370"/>
    </source>
</evidence>
<gene>
    <name evidence="10" type="ORF">GBZ86_15075</name>
</gene>
<evidence type="ECO:0000313" key="11">
    <source>
        <dbReference type="Proteomes" id="UP000430345"/>
    </source>
</evidence>
<evidence type="ECO:0000256" key="1">
    <source>
        <dbReference type="ARBA" id="ARBA00000085"/>
    </source>
</evidence>
<reference evidence="10 11" key="1">
    <citation type="submission" date="2019-10" db="EMBL/GenBank/DDBJ databases">
        <title>The Genome Sequence of Clostridium tarantellae Isolated from Fish Brain.</title>
        <authorList>
            <person name="Bano L."/>
            <person name="Kiel M."/>
            <person name="Sales G."/>
            <person name="Doxey A.C."/>
            <person name="Mansfield M.J."/>
            <person name="Schiavone M."/>
            <person name="Rossetto O."/>
            <person name="Pirazzini M."/>
            <person name="Dobrindt U."/>
            <person name="Montecucco C."/>
        </authorList>
    </citation>
    <scope>NUCLEOTIDE SEQUENCE [LARGE SCALE GENOMIC DNA]</scope>
    <source>
        <strain evidence="10 11">DSM 3997</strain>
    </source>
</reference>
<feature type="transmembrane region" description="Helical" evidence="8">
    <location>
        <begin position="6"/>
        <end position="22"/>
    </location>
</feature>
<evidence type="ECO:0000259" key="9">
    <source>
        <dbReference type="PROSITE" id="PS50109"/>
    </source>
</evidence>
<protein>
    <recommendedName>
        <fullName evidence="3">histidine kinase</fullName>
        <ecNumber evidence="3">2.7.13.3</ecNumber>
    </recommendedName>
</protein>
<dbReference type="PANTHER" id="PTHR45453:SF1">
    <property type="entry name" value="PHOSPHATE REGULON SENSOR PROTEIN PHOR"/>
    <property type="match status" value="1"/>
</dbReference>
<dbReference type="GO" id="GO:0004721">
    <property type="term" value="F:phosphoprotein phosphatase activity"/>
    <property type="evidence" value="ECO:0007669"/>
    <property type="project" value="TreeGrafter"/>
</dbReference>
<dbReference type="SUPFAM" id="SSF55874">
    <property type="entry name" value="ATPase domain of HSP90 chaperone/DNA topoisomerase II/histidine kinase"/>
    <property type="match status" value="1"/>
</dbReference>
<keyword evidence="8" id="KW-0472">Membrane</keyword>
<dbReference type="OrthoDB" id="9792991at2"/>
<dbReference type="InterPro" id="IPR005467">
    <property type="entry name" value="His_kinase_dom"/>
</dbReference>
<accession>A0A6I1MPP9</accession>
<dbReference type="SMART" id="SM00387">
    <property type="entry name" value="HATPase_c"/>
    <property type="match status" value="1"/>
</dbReference>
<evidence type="ECO:0000256" key="7">
    <source>
        <dbReference type="ARBA" id="ARBA00023012"/>
    </source>
</evidence>
<keyword evidence="5" id="KW-0808">Transferase</keyword>
<dbReference type="GO" id="GO:0005886">
    <property type="term" value="C:plasma membrane"/>
    <property type="evidence" value="ECO:0007669"/>
    <property type="project" value="TreeGrafter"/>
</dbReference>
<dbReference type="PANTHER" id="PTHR45453">
    <property type="entry name" value="PHOSPHATE REGULON SENSOR PROTEIN PHOR"/>
    <property type="match status" value="1"/>
</dbReference>
<evidence type="ECO:0000256" key="8">
    <source>
        <dbReference type="SAM" id="Phobius"/>
    </source>
</evidence>
<dbReference type="Proteomes" id="UP000430345">
    <property type="component" value="Unassembled WGS sequence"/>
</dbReference>
<dbReference type="SMART" id="SM00388">
    <property type="entry name" value="HisKA"/>
    <property type="match status" value="1"/>
</dbReference>
<keyword evidence="8" id="KW-1133">Transmembrane helix</keyword>
<dbReference type="EC" id="2.7.13.3" evidence="3"/>
<evidence type="ECO:0000313" key="10">
    <source>
        <dbReference type="EMBL" id="MPQ45044.1"/>
    </source>
</evidence>
<keyword evidence="7" id="KW-0902">Two-component regulatory system</keyword>
<keyword evidence="4" id="KW-0597">Phosphoprotein</keyword>
<evidence type="ECO:0000256" key="3">
    <source>
        <dbReference type="ARBA" id="ARBA00012438"/>
    </source>
</evidence>
<dbReference type="InterPro" id="IPR003661">
    <property type="entry name" value="HisK_dim/P_dom"/>
</dbReference>
<comment type="caution">
    <text evidence="10">The sequence shown here is derived from an EMBL/GenBank/DDBJ whole genome shotgun (WGS) entry which is preliminary data.</text>
</comment>
<dbReference type="InterPro" id="IPR036890">
    <property type="entry name" value="HATPase_C_sf"/>
</dbReference>
<sequence length="315" mass="36470">MIWIVLILGGINLLLIIYLFLMKKELRNIIKQLKDYSNSKSKKKIDISLFNKDIENLAMEINENIDVCTSFQLKEIKVQEELRALIASISHDLRTPLTSIVGYLQMINKSTLSYEKQKEYLEITERRAKDLQDLLNEFFLLSVLESPEYTIKLNSINLNEILCDVITSCYYDFTNNNIEPDIHIKEENIMILGEESSVKRVLENLIINAVKHTKGRVVINLTKQSDKALLTIINSARNLKKKDEDFLFNKFYKGDKSRGLNKNSTGLGLAIVKELMNKMQGEITAEIKDELLYINCYWNVIGSNYVKCKDERNNL</sequence>
<dbReference type="SUPFAM" id="SSF47384">
    <property type="entry name" value="Homodimeric domain of signal transducing histidine kinase"/>
    <property type="match status" value="1"/>
</dbReference>
<dbReference type="InterPro" id="IPR050351">
    <property type="entry name" value="BphY/WalK/GraS-like"/>
</dbReference>
<keyword evidence="11" id="KW-1185">Reference proteome</keyword>
<dbReference type="EMBL" id="WHJC01000410">
    <property type="protein sequence ID" value="MPQ45044.1"/>
    <property type="molecule type" value="Genomic_DNA"/>
</dbReference>
<dbReference type="GO" id="GO:0016036">
    <property type="term" value="P:cellular response to phosphate starvation"/>
    <property type="evidence" value="ECO:0007669"/>
    <property type="project" value="TreeGrafter"/>
</dbReference>
<dbReference type="CDD" id="cd00082">
    <property type="entry name" value="HisKA"/>
    <property type="match status" value="1"/>
</dbReference>
<evidence type="ECO:0000256" key="6">
    <source>
        <dbReference type="ARBA" id="ARBA00022777"/>
    </source>
</evidence>
<dbReference type="RefSeq" id="WP_152892014.1">
    <property type="nucleotide sequence ID" value="NZ_WHJC01000410.1"/>
</dbReference>
<dbReference type="InterPro" id="IPR036097">
    <property type="entry name" value="HisK_dim/P_sf"/>
</dbReference>
<name>A0A6I1MPP9_9CLOT</name>
<dbReference type="GO" id="GO:0000155">
    <property type="term" value="F:phosphorelay sensor kinase activity"/>
    <property type="evidence" value="ECO:0007669"/>
    <property type="project" value="InterPro"/>
</dbReference>
<dbReference type="Pfam" id="PF02518">
    <property type="entry name" value="HATPase_c"/>
    <property type="match status" value="1"/>
</dbReference>
<dbReference type="InterPro" id="IPR003594">
    <property type="entry name" value="HATPase_dom"/>
</dbReference>
<feature type="domain" description="Histidine kinase" evidence="9">
    <location>
        <begin position="88"/>
        <end position="286"/>
    </location>
</feature>
<dbReference type="Gene3D" id="3.30.565.10">
    <property type="entry name" value="Histidine kinase-like ATPase, C-terminal domain"/>
    <property type="match status" value="1"/>
</dbReference>
<proteinExistence type="predicted"/>
<dbReference type="PROSITE" id="PS50109">
    <property type="entry name" value="HIS_KIN"/>
    <property type="match status" value="1"/>
</dbReference>
<dbReference type="Pfam" id="PF00512">
    <property type="entry name" value="HisKA"/>
    <property type="match status" value="1"/>
</dbReference>
<evidence type="ECO:0000256" key="5">
    <source>
        <dbReference type="ARBA" id="ARBA00022679"/>
    </source>
</evidence>
<comment type="catalytic activity">
    <reaction evidence="1">
        <text>ATP + protein L-histidine = ADP + protein N-phospho-L-histidine.</text>
        <dbReference type="EC" id="2.7.13.3"/>
    </reaction>
</comment>
<dbReference type="Gene3D" id="1.10.287.130">
    <property type="match status" value="1"/>
</dbReference>
<keyword evidence="6" id="KW-0418">Kinase</keyword>
<comment type="subcellular location">
    <subcellularLocation>
        <location evidence="2">Membrane</location>
    </subcellularLocation>
</comment>
<evidence type="ECO:0000256" key="4">
    <source>
        <dbReference type="ARBA" id="ARBA00022553"/>
    </source>
</evidence>
<organism evidence="10 11">
    <name type="scientific">Clostridium tarantellae</name>
    <dbReference type="NCBI Taxonomy" id="39493"/>
    <lineage>
        <taxon>Bacteria</taxon>
        <taxon>Bacillati</taxon>
        <taxon>Bacillota</taxon>
        <taxon>Clostridia</taxon>
        <taxon>Eubacteriales</taxon>
        <taxon>Clostridiaceae</taxon>
        <taxon>Clostridium</taxon>
    </lineage>
</organism>
<keyword evidence="8" id="KW-0812">Transmembrane</keyword>